<feature type="active site" evidence="16">
    <location>
        <position position="295"/>
    </location>
</feature>
<sequence length="302" mass="33028">MLQQFITRYSELNLGKYKVNEPLAPYTTWKIGGPADVLVEPAGKEQIVQTVRLLHDMQLPWMALGRGSNMLVSDKGVRGVVIHTGHALDYARQEDNLVHAGAGLSFIKLSVLTGNMGLSGLEYAGGIPGTVGGAVYMNAGAHGSDVSRIFESAEIVLETGELVRYRTEDMKFAYRHSVLHEIRGIVLEATFRLEHGDRHEIKTLNAANKERRLRTQPLQAACAGSVFRNPPGDFSARLVEEAGLKGFRIGGAEVSPLHANFIVNTGQATASDVLTLMERIQQTIKDRYGVELVPEVLVVGER</sequence>
<dbReference type="InterPro" id="IPR016169">
    <property type="entry name" value="FAD-bd_PCMH_sub2"/>
</dbReference>
<evidence type="ECO:0000256" key="4">
    <source>
        <dbReference type="ARBA" id="ARBA00004752"/>
    </source>
</evidence>
<keyword evidence="11 16" id="KW-0573">Peptidoglycan synthesis</keyword>
<dbReference type="Gene3D" id="3.30.43.10">
    <property type="entry name" value="Uridine Diphospho-n-acetylenolpyruvylglucosamine Reductase, domain 2"/>
    <property type="match status" value="1"/>
</dbReference>
<feature type="domain" description="FAD-binding PCMH-type" evidence="17">
    <location>
        <begin position="30"/>
        <end position="196"/>
    </location>
</feature>
<evidence type="ECO:0000256" key="15">
    <source>
        <dbReference type="ARBA" id="ARBA00048914"/>
    </source>
</evidence>
<dbReference type="AlphaFoldDB" id="A0A3A3GRD8"/>
<dbReference type="SUPFAM" id="SSF56176">
    <property type="entry name" value="FAD-binding/transporter-associated domain-like"/>
    <property type="match status" value="1"/>
</dbReference>
<dbReference type="Pfam" id="PF02873">
    <property type="entry name" value="MurB_C"/>
    <property type="match status" value="1"/>
</dbReference>
<comment type="similarity">
    <text evidence="16">Belongs to the MurB family.</text>
</comment>
<dbReference type="Gene3D" id="3.30.465.10">
    <property type="match status" value="1"/>
</dbReference>
<dbReference type="PANTHER" id="PTHR21071:SF5">
    <property type="entry name" value="UDP-N-ACETYLENOLPYRUVOYLGLUCOSAMINE REDUCTASE"/>
    <property type="match status" value="1"/>
</dbReference>
<comment type="subcellular location">
    <subcellularLocation>
        <location evidence="3 16">Cytoplasm</location>
    </subcellularLocation>
</comment>
<feature type="active site" evidence="16">
    <location>
        <position position="175"/>
    </location>
</feature>
<keyword evidence="6 16" id="KW-0132">Cell division</keyword>
<evidence type="ECO:0000256" key="10">
    <source>
        <dbReference type="ARBA" id="ARBA00022960"/>
    </source>
</evidence>
<evidence type="ECO:0000313" key="18">
    <source>
        <dbReference type="EMBL" id="RJG26078.1"/>
    </source>
</evidence>
<comment type="function">
    <text evidence="2 16">Cell wall formation.</text>
</comment>
<dbReference type="InterPro" id="IPR006094">
    <property type="entry name" value="Oxid_FAD_bind_N"/>
</dbReference>
<dbReference type="SUPFAM" id="SSF56194">
    <property type="entry name" value="Uridine diphospho-N-Acetylenolpyruvylglucosamine reductase, MurB, C-terminal domain"/>
    <property type="match status" value="1"/>
</dbReference>
<dbReference type="RefSeq" id="WP_119791098.1">
    <property type="nucleotide sequence ID" value="NZ_QYZD01000002.1"/>
</dbReference>
<dbReference type="EC" id="1.3.1.98" evidence="16"/>
<dbReference type="Proteomes" id="UP000266177">
    <property type="component" value="Unassembled WGS sequence"/>
</dbReference>
<proteinExistence type="inferred from homology"/>
<dbReference type="InterPro" id="IPR003170">
    <property type="entry name" value="MurB"/>
</dbReference>
<dbReference type="HAMAP" id="MF_00037">
    <property type="entry name" value="MurB"/>
    <property type="match status" value="1"/>
</dbReference>
<organism evidence="18 19">
    <name type="scientific">Paenibacillus thiaminolyticus</name>
    <name type="common">Bacillus thiaminolyticus</name>
    <dbReference type="NCBI Taxonomy" id="49283"/>
    <lineage>
        <taxon>Bacteria</taxon>
        <taxon>Bacillati</taxon>
        <taxon>Bacillota</taxon>
        <taxon>Bacilli</taxon>
        <taxon>Bacillales</taxon>
        <taxon>Paenibacillaceae</taxon>
        <taxon>Paenibacillus</taxon>
    </lineage>
</organism>
<dbReference type="InterPro" id="IPR016167">
    <property type="entry name" value="FAD-bd_PCMH_sub1"/>
</dbReference>
<dbReference type="GO" id="GO:0009252">
    <property type="term" value="P:peptidoglycan biosynthetic process"/>
    <property type="evidence" value="ECO:0007669"/>
    <property type="project" value="UniProtKB-UniRule"/>
</dbReference>
<dbReference type="NCBIfam" id="TIGR00179">
    <property type="entry name" value="murB"/>
    <property type="match status" value="1"/>
</dbReference>
<feature type="active site" description="Proton donor" evidence="16">
    <location>
        <position position="225"/>
    </location>
</feature>
<dbReference type="OrthoDB" id="9804753at2"/>
<protein>
    <recommendedName>
        <fullName evidence="16">UDP-N-acetylenolpyruvoylglucosamine reductase</fullName>
        <ecNumber evidence="16">1.3.1.98</ecNumber>
    </recommendedName>
    <alternativeName>
        <fullName evidence="16">UDP-N-acetylmuramate dehydrogenase</fullName>
    </alternativeName>
</protein>
<dbReference type="GO" id="GO:0005829">
    <property type="term" value="C:cytosol"/>
    <property type="evidence" value="ECO:0007669"/>
    <property type="project" value="TreeGrafter"/>
</dbReference>
<keyword evidence="7 16" id="KW-0285">Flavoprotein</keyword>
<dbReference type="PROSITE" id="PS51387">
    <property type="entry name" value="FAD_PCMH"/>
    <property type="match status" value="1"/>
</dbReference>
<dbReference type="PANTHER" id="PTHR21071">
    <property type="entry name" value="UDP-N-ACETYLENOLPYRUVOYLGLUCOSAMINE REDUCTASE"/>
    <property type="match status" value="1"/>
</dbReference>
<dbReference type="InterPro" id="IPR016166">
    <property type="entry name" value="FAD-bd_PCMH"/>
</dbReference>
<keyword evidence="14 16" id="KW-0961">Cell wall biogenesis/degradation</keyword>
<dbReference type="Pfam" id="PF01565">
    <property type="entry name" value="FAD_binding_4"/>
    <property type="match status" value="1"/>
</dbReference>
<dbReference type="GO" id="GO:0051301">
    <property type="term" value="P:cell division"/>
    <property type="evidence" value="ECO:0007669"/>
    <property type="project" value="UniProtKB-KW"/>
</dbReference>
<keyword evidence="9 16" id="KW-0521">NADP</keyword>
<dbReference type="UniPathway" id="UPA00219"/>
<dbReference type="InterPro" id="IPR036635">
    <property type="entry name" value="MurB_C_sf"/>
</dbReference>
<dbReference type="GO" id="GO:0071949">
    <property type="term" value="F:FAD binding"/>
    <property type="evidence" value="ECO:0007669"/>
    <property type="project" value="InterPro"/>
</dbReference>
<keyword evidence="12 16" id="KW-0560">Oxidoreductase</keyword>
<dbReference type="GO" id="GO:0071555">
    <property type="term" value="P:cell wall organization"/>
    <property type="evidence" value="ECO:0007669"/>
    <property type="project" value="UniProtKB-KW"/>
</dbReference>
<dbReference type="Gene3D" id="3.90.78.10">
    <property type="entry name" value="UDP-N-acetylenolpyruvoylglucosamine reductase, C-terminal domain"/>
    <property type="match status" value="1"/>
</dbReference>
<keyword evidence="10 16" id="KW-0133">Cell shape</keyword>
<gene>
    <name evidence="16" type="primary">murB</name>
    <name evidence="18" type="ORF">DQX05_04090</name>
</gene>
<comment type="caution">
    <text evidence="18">The sequence shown here is derived from an EMBL/GenBank/DDBJ whole genome shotgun (WGS) entry which is preliminary data.</text>
</comment>
<keyword evidence="13 16" id="KW-0131">Cell cycle</keyword>
<evidence type="ECO:0000256" key="14">
    <source>
        <dbReference type="ARBA" id="ARBA00023316"/>
    </source>
</evidence>
<evidence type="ECO:0000256" key="1">
    <source>
        <dbReference type="ARBA" id="ARBA00001974"/>
    </source>
</evidence>
<evidence type="ECO:0000256" key="5">
    <source>
        <dbReference type="ARBA" id="ARBA00022490"/>
    </source>
</evidence>
<accession>A0A3A3GRD8</accession>
<comment type="cofactor">
    <cofactor evidence="1 16">
        <name>FAD</name>
        <dbReference type="ChEBI" id="CHEBI:57692"/>
    </cofactor>
</comment>
<evidence type="ECO:0000256" key="9">
    <source>
        <dbReference type="ARBA" id="ARBA00022857"/>
    </source>
</evidence>
<evidence type="ECO:0000313" key="19">
    <source>
        <dbReference type="Proteomes" id="UP000266177"/>
    </source>
</evidence>
<evidence type="ECO:0000256" key="12">
    <source>
        <dbReference type="ARBA" id="ARBA00023002"/>
    </source>
</evidence>
<reference evidence="18 19" key="1">
    <citation type="submission" date="2018-09" db="EMBL/GenBank/DDBJ databases">
        <title>Paenibacillus SK2017-BO5.</title>
        <authorList>
            <person name="Piskunova J.V."/>
            <person name="Dubiley S.A."/>
            <person name="Severinov K.V."/>
        </authorList>
    </citation>
    <scope>NUCLEOTIDE SEQUENCE [LARGE SCALE GENOMIC DNA]</scope>
    <source>
        <strain evidence="18 19">BO5</strain>
    </source>
</reference>
<evidence type="ECO:0000256" key="8">
    <source>
        <dbReference type="ARBA" id="ARBA00022827"/>
    </source>
</evidence>
<dbReference type="GO" id="GO:0008360">
    <property type="term" value="P:regulation of cell shape"/>
    <property type="evidence" value="ECO:0007669"/>
    <property type="project" value="UniProtKB-KW"/>
</dbReference>
<evidence type="ECO:0000256" key="7">
    <source>
        <dbReference type="ARBA" id="ARBA00022630"/>
    </source>
</evidence>
<evidence type="ECO:0000259" key="17">
    <source>
        <dbReference type="PROSITE" id="PS51387"/>
    </source>
</evidence>
<dbReference type="GO" id="GO:0008762">
    <property type="term" value="F:UDP-N-acetylmuramate dehydrogenase activity"/>
    <property type="evidence" value="ECO:0007669"/>
    <property type="project" value="UniProtKB-UniRule"/>
</dbReference>
<evidence type="ECO:0000256" key="6">
    <source>
        <dbReference type="ARBA" id="ARBA00022618"/>
    </source>
</evidence>
<dbReference type="InterPro" id="IPR011601">
    <property type="entry name" value="MurB_C"/>
</dbReference>
<dbReference type="InterPro" id="IPR036318">
    <property type="entry name" value="FAD-bd_PCMH-like_sf"/>
</dbReference>
<comment type="pathway">
    <text evidence="4 16">Cell wall biogenesis; peptidoglycan biosynthesis.</text>
</comment>
<keyword evidence="5 16" id="KW-0963">Cytoplasm</keyword>
<dbReference type="NCBIfam" id="NF010480">
    <property type="entry name" value="PRK13905.1"/>
    <property type="match status" value="1"/>
</dbReference>
<comment type="catalytic activity">
    <reaction evidence="15 16">
        <text>UDP-N-acetyl-alpha-D-muramate + NADP(+) = UDP-N-acetyl-3-O-(1-carboxyvinyl)-alpha-D-glucosamine + NADPH + H(+)</text>
        <dbReference type="Rhea" id="RHEA:12248"/>
        <dbReference type="ChEBI" id="CHEBI:15378"/>
        <dbReference type="ChEBI" id="CHEBI:57783"/>
        <dbReference type="ChEBI" id="CHEBI:58349"/>
        <dbReference type="ChEBI" id="CHEBI:68483"/>
        <dbReference type="ChEBI" id="CHEBI:70757"/>
        <dbReference type="EC" id="1.3.1.98"/>
    </reaction>
</comment>
<evidence type="ECO:0000256" key="11">
    <source>
        <dbReference type="ARBA" id="ARBA00022984"/>
    </source>
</evidence>
<evidence type="ECO:0000256" key="16">
    <source>
        <dbReference type="HAMAP-Rule" id="MF_00037"/>
    </source>
</evidence>
<name>A0A3A3GRD8_PANTH</name>
<evidence type="ECO:0000256" key="2">
    <source>
        <dbReference type="ARBA" id="ARBA00003921"/>
    </source>
</evidence>
<evidence type="ECO:0000256" key="3">
    <source>
        <dbReference type="ARBA" id="ARBA00004496"/>
    </source>
</evidence>
<keyword evidence="8 16" id="KW-0274">FAD</keyword>
<evidence type="ECO:0000256" key="13">
    <source>
        <dbReference type="ARBA" id="ARBA00023306"/>
    </source>
</evidence>
<dbReference type="EMBL" id="QYZD01000002">
    <property type="protein sequence ID" value="RJG26078.1"/>
    <property type="molecule type" value="Genomic_DNA"/>
</dbReference>